<keyword evidence="5" id="KW-1185">Reference proteome</keyword>
<keyword evidence="2" id="KW-1133">Transmembrane helix</keyword>
<evidence type="ECO:0000313" key="5">
    <source>
        <dbReference type="Proteomes" id="UP000620104"/>
    </source>
</evidence>
<organism evidence="4 5">
    <name type="scientific">Naganishia liquefaciens</name>
    <dbReference type="NCBI Taxonomy" id="104408"/>
    <lineage>
        <taxon>Eukaryota</taxon>
        <taxon>Fungi</taxon>
        <taxon>Dikarya</taxon>
        <taxon>Basidiomycota</taxon>
        <taxon>Agaricomycotina</taxon>
        <taxon>Tremellomycetes</taxon>
        <taxon>Filobasidiales</taxon>
        <taxon>Filobasidiaceae</taxon>
        <taxon>Naganishia</taxon>
    </lineage>
</organism>
<protein>
    <submittedName>
        <fullName evidence="4">Uncharacterized protein</fullName>
    </submittedName>
</protein>
<keyword evidence="2" id="KW-0472">Membrane</keyword>
<feature type="compositionally biased region" description="Basic and acidic residues" evidence="1">
    <location>
        <begin position="269"/>
        <end position="279"/>
    </location>
</feature>
<feature type="transmembrane region" description="Helical" evidence="2">
    <location>
        <begin position="66"/>
        <end position="86"/>
    </location>
</feature>
<evidence type="ECO:0000313" key="4">
    <source>
        <dbReference type="EMBL" id="GHJ89889.1"/>
    </source>
</evidence>
<feature type="signal peptide" evidence="3">
    <location>
        <begin position="1"/>
        <end position="21"/>
    </location>
</feature>
<feature type="compositionally biased region" description="Polar residues" evidence="1">
    <location>
        <begin position="466"/>
        <end position="475"/>
    </location>
</feature>
<dbReference type="Proteomes" id="UP000620104">
    <property type="component" value="Unassembled WGS sequence"/>
</dbReference>
<evidence type="ECO:0000256" key="2">
    <source>
        <dbReference type="SAM" id="Phobius"/>
    </source>
</evidence>
<feature type="compositionally biased region" description="Acidic residues" evidence="1">
    <location>
        <begin position="185"/>
        <end position="196"/>
    </location>
</feature>
<feature type="compositionally biased region" description="Basic and acidic residues" evidence="1">
    <location>
        <begin position="251"/>
        <end position="260"/>
    </location>
</feature>
<feature type="compositionally biased region" description="Low complexity" evidence="1">
    <location>
        <begin position="581"/>
        <end position="611"/>
    </location>
</feature>
<proteinExistence type="predicted"/>
<comment type="caution">
    <text evidence="4">The sequence shown here is derived from an EMBL/GenBank/DDBJ whole genome shotgun (WGS) entry which is preliminary data.</text>
</comment>
<feature type="region of interest" description="Disordered" evidence="1">
    <location>
        <begin position="151"/>
        <end position="407"/>
    </location>
</feature>
<feature type="compositionally biased region" description="Basic and acidic residues" evidence="1">
    <location>
        <begin position="162"/>
        <end position="172"/>
    </location>
</feature>
<keyword evidence="2" id="KW-0812">Transmembrane</keyword>
<feature type="compositionally biased region" description="Basic and acidic residues" evidence="1">
    <location>
        <begin position="380"/>
        <end position="397"/>
    </location>
</feature>
<dbReference type="EMBL" id="BLZA01000051">
    <property type="protein sequence ID" value="GHJ89889.1"/>
    <property type="molecule type" value="Genomic_DNA"/>
</dbReference>
<feature type="compositionally biased region" description="Acidic residues" evidence="1">
    <location>
        <begin position="240"/>
        <end position="250"/>
    </location>
</feature>
<feature type="non-terminal residue" evidence="4">
    <location>
        <position position="1"/>
    </location>
</feature>
<feature type="compositionally biased region" description="Basic and acidic residues" evidence="1">
    <location>
        <begin position="214"/>
        <end position="224"/>
    </location>
</feature>
<dbReference type="AlphaFoldDB" id="A0A8H3YHH6"/>
<accession>A0A8H3YHH6</accession>
<feature type="region of interest" description="Disordered" evidence="1">
    <location>
        <begin position="581"/>
        <end position="612"/>
    </location>
</feature>
<name>A0A8H3YHH6_9TREE</name>
<gene>
    <name evidence="4" type="ORF">NliqN6_6291</name>
</gene>
<feature type="compositionally biased region" description="Basic and acidic residues" evidence="1">
    <location>
        <begin position="324"/>
        <end position="335"/>
    </location>
</feature>
<feature type="compositionally biased region" description="Low complexity" evidence="1">
    <location>
        <begin position="484"/>
        <end position="496"/>
    </location>
</feature>
<keyword evidence="3" id="KW-0732">Signal</keyword>
<sequence length="655" mass="70223">MLWQIPALGFVWLLLYASNLCQDAFPSSTWPDYFEKACFLGTLVIWGQAVLSFFWLCITFNGVDRLVANLAVWLFEMSVMILGPPLKHLLASCVAFYLAARSTITNLAIVDCPQCRKCELPGAWPVCVGHQTEQAASFAVLQDPLGGTDAGRDGLLESDCNDGEKKVDEPKAVFKRHGPYGIPDNWDDSDSDDAQEDDKCMESRPDPTPSSKCGDGEKKDEETKSASAPRRRGWFGMPENWDDSDSDDAQDADKGSDSKPDPTLSSKCNDGEKKDEETKSTPAPKRSGWFGMPENWDDSDSDDAQEDDKCMESRPDPTPSSKCGDGEKKNEETKRAPAPRRRNRFGMPEDWKGYCDSESDDEQEEDKGIQSKPNQARRFGLPDKGEVESEKKKEIPKPKARVVNPSRTEGDLRNVLFIGKMNRALGADVNRDKGLAGSRTDQRASSAETLGTTKGMLSPVELNLTASTPTSSDTPVGSLPAPPTVTTASPSVATPSATVATPSATVATLSATVATLPATVATLSATVATPSATVATSLPTIATPPAAFATASPTVASSTPTVTTASPVMVPSSSTVVTSPSSFATAPPTVASSPPNVATSSPTVTSSSPNVFRKCNARHPRSKRVGHQRRACAIKSTPLSRRKPSLLYAPTRSFF</sequence>
<evidence type="ECO:0000256" key="3">
    <source>
        <dbReference type="SAM" id="SignalP"/>
    </source>
</evidence>
<evidence type="ECO:0000256" key="1">
    <source>
        <dbReference type="SAM" id="MobiDB-lite"/>
    </source>
</evidence>
<feature type="transmembrane region" description="Helical" evidence="2">
    <location>
        <begin position="39"/>
        <end position="59"/>
    </location>
</feature>
<feature type="compositionally biased region" description="Acidic residues" evidence="1">
    <location>
        <begin position="295"/>
        <end position="306"/>
    </location>
</feature>
<feature type="chain" id="PRO_5034765329" evidence="3">
    <location>
        <begin position="22"/>
        <end position="655"/>
    </location>
</feature>
<feature type="region of interest" description="Disordered" evidence="1">
    <location>
        <begin position="466"/>
        <end position="496"/>
    </location>
</feature>
<reference evidence="4" key="1">
    <citation type="submission" date="2020-07" db="EMBL/GenBank/DDBJ databases">
        <title>Draft Genome Sequence of a Deep-Sea Yeast, Naganishia (Cryptococcus) liquefaciens strain N6.</title>
        <authorList>
            <person name="Han Y.W."/>
            <person name="Kajitani R."/>
            <person name="Morimoto H."/>
            <person name="Parhat M."/>
            <person name="Tsubouchi H."/>
            <person name="Bakenova O."/>
            <person name="Ogata M."/>
            <person name="Argunhan B."/>
            <person name="Aoki R."/>
            <person name="Kajiwara S."/>
            <person name="Itoh T."/>
            <person name="Iwasaki H."/>
        </authorList>
    </citation>
    <scope>NUCLEOTIDE SEQUENCE</scope>
    <source>
        <strain evidence="4">N6</strain>
    </source>
</reference>